<sequence>MCCKQFVILLSLLSTAISKEARFENVEINGYDLSKLVYSKKIEKAFSLTENLPKNYVDKLVISGNIPVLHEGALNLKELDELVMENCKIREIQPGAINVGEMRKLSLNRNLITEIKPHVFSNLSLFVLDLSKNNINKIDSNAFNDMSNLMTLNLGWNNIDRIDSNWFRGAPELTHFTMHHNSIQEVPDKVFHYLAENRNSKQISTSLGIVLDHNKIKTVHPGAFKGLKEIEMVWLHDNLLQGLDENTWESIHLRQLTLGNNNITCFEGDLDKILSADKISVEPNPFDCACLEKLMGWSKQSKKSIDLFYADNECKLKDIRRRIDNLNKAFDNY</sequence>
<evidence type="ECO:0000256" key="4">
    <source>
        <dbReference type="SAM" id="SignalP"/>
    </source>
</evidence>
<evidence type="ECO:0000256" key="2">
    <source>
        <dbReference type="ARBA" id="ARBA00022729"/>
    </source>
</evidence>
<evidence type="ECO:0000256" key="1">
    <source>
        <dbReference type="ARBA" id="ARBA00022614"/>
    </source>
</evidence>
<dbReference type="Pfam" id="PF13855">
    <property type="entry name" value="LRR_8"/>
    <property type="match status" value="2"/>
</dbReference>
<reference evidence="5" key="1">
    <citation type="submission" date="2021-12" db="EMBL/GenBank/DDBJ databases">
        <authorList>
            <person name="King R."/>
        </authorList>
    </citation>
    <scope>NUCLEOTIDE SEQUENCE</scope>
</reference>
<dbReference type="OrthoDB" id="676979at2759"/>
<dbReference type="InterPro" id="IPR050541">
    <property type="entry name" value="LRR_TM_domain-containing"/>
</dbReference>
<dbReference type="Proteomes" id="UP001154078">
    <property type="component" value="Chromosome 3"/>
</dbReference>
<accession>A0A9P0FHM2</accession>
<keyword evidence="6" id="KW-1185">Reference proteome</keyword>
<dbReference type="InterPro" id="IPR003591">
    <property type="entry name" value="Leu-rich_rpt_typical-subtyp"/>
</dbReference>
<feature type="chain" id="PRO_5040337894" evidence="4">
    <location>
        <begin position="19"/>
        <end position="333"/>
    </location>
</feature>
<proteinExistence type="predicted"/>
<evidence type="ECO:0000313" key="5">
    <source>
        <dbReference type="EMBL" id="CAH0553771.1"/>
    </source>
</evidence>
<dbReference type="SMART" id="SM00369">
    <property type="entry name" value="LRR_TYP"/>
    <property type="match status" value="7"/>
</dbReference>
<keyword evidence="2 4" id="KW-0732">Signal</keyword>
<keyword evidence="3" id="KW-0677">Repeat</keyword>
<gene>
    <name evidence="5" type="ORF">MELIAE_LOCUS5680</name>
</gene>
<dbReference type="PROSITE" id="PS51450">
    <property type="entry name" value="LRR"/>
    <property type="match status" value="1"/>
</dbReference>
<dbReference type="SUPFAM" id="SSF52058">
    <property type="entry name" value="L domain-like"/>
    <property type="match status" value="1"/>
</dbReference>
<dbReference type="InterPro" id="IPR001611">
    <property type="entry name" value="Leu-rich_rpt"/>
</dbReference>
<name>A0A9P0FHM2_BRAAE</name>
<dbReference type="EMBL" id="OV121134">
    <property type="protein sequence ID" value="CAH0553771.1"/>
    <property type="molecule type" value="Genomic_DNA"/>
</dbReference>
<dbReference type="InterPro" id="IPR032675">
    <property type="entry name" value="LRR_dom_sf"/>
</dbReference>
<dbReference type="GO" id="GO:0005886">
    <property type="term" value="C:plasma membrane"/>
    <property type="evidence" value="ECO:0007669"/>
    <property type="project" value="TreeGrafter"/>
</dbReference>
<dbReference type="AlphaFoldDB" id="A0A9P0FHM2"/>
<feature type="signal peptide" evidence="4">
    <location>
        <begin position="1"/>
        <end position="18"/>
    </location>
</feature>
<protein>
    <submittedName>
        <fullName evidence="5">Uncharacterized protein</fullName>
    </submittedName>
</protein>
<evidence type="ECO:0000313" key="6">
    <source>
        <dbReference type="Proteomes" id="UP001154078"/>
    </source>
</evidence>
<dbReference type="Gene3D" id="3.80.10.10">
    <property type="entry name" value="Ribonuclease Inhibitor"/>
    <property type="match status" value="3"/>
</dbReference>
<dbReference type="PANTHER" id="PTHR24369">
    <property type="entry name" value="ANTIGEN BSP, PUTATIVE-RELATED"/>
    <property type="match status" value="1"/>
</dbReference>
<organism evidence="5 6">
    <name type="scientific">Brassicogethes aeneus</name>
    <name type="common">Rape pollen beetle</name>
    <name type="synonym">Meligethes aeneus</name>
    <dbReference type="NCBI Taxonomy" id="1431903"/>
    <lineage>
        <taxon>Eukaryota</taxon>
        <taxon>Metazoa</taxon>
        <taxon>Ecdysozoa</taxon>
        <taxon>Arthropoda</taxon>
        <taxon>Hexapoda</taxon>
        <taxon>Insecta</taxon>
        <taxon>Pterygota</taxon>
        <taxon>Neoptera</taxon>
        <taxon>Endopterygota</taxon>
        <taxon>Coleoptera</taxon>
        <taxon>Polyphaga</taxon>
        <taxon>Cucujiformia</taxon>
        <taxon>Nitidulidae</taxon>
        <taxon>Meligethinae</taxon>
        <taxon>Brassicogethes</taxon>
    </lineage>
</organism>
<dbReference type="PANTHER" id="PTHR24369:SF210">
    <property type="entry name" value="CHAOPTIN-RELATED"/>
    <property type="match status" value="1"/>
</dbReference>
<evidence type="ECO:0000256" key="3">
    <source>
        <dbReference type="ARBA" id="ARBA00022737"/>
    </source>
</evidence>
<keyword evidence="1" id="KW-0433">Leucine-rich repeat</keyword>